<name>A0A2I0IYQ3_PUNGR</name>
<dbReference type="AlphaFoldDB" id="A0A2I0IYQ3"/>
<evidence type="ECO:0000256" key="1">
    <source>
        <dbReference type="ARBA" id="ARBA00004906"/>
    </source>
</evidence>
<dbReference type="STRING" id="22663.A0A2I0IYQ3"/>
<evidence type="ECO:0000259" key="4">
    <source>
        <dbReference type="Pfam" id="PF14244"/>
    </source>
</evidence>
<feature type="domain" description="SKP1 component dimerisation" evidence="3">
    <location>
        <begin position="137"/>
        <end position="179"/>
    </location>
</feature>
<evidence type="ECO:0000313" key="5">
    <source>
        <dbReference type="EMBL" id="PKI49138.1"/>
    </source>
</evidence>
<proteinExistence type="predicted"/>
<feature type="domain" description="Retrotransposon Copia-like N-terminal" evidence="4">
    <location>
        <begin position="36"/>
        <end position="81"/>
    </location>
</feature>
<dbReference type="InterPro" id="IPR036296">
    <property type="entry name" value="SKP1-like_dim_sf"/>
</dbReference>
<dbReference type="SUPFAM" id="SSF81382">
    <property type="entry name" value="Skp1 dimerisation domain-like"/>
    <property type="match status" value="1"/>
</dbReference>
<feature type="compositionally biased region" description="Basic and acidic residues" evidence="2">
    <location>
        <begin position="1"/>
        <end position="13"/>
    </location>
</feature>
<dbReference type="Pfam" id="PF01466">
    <property type="entry name" value="Skp1"/>
    <property type="match status" value="1"/>
</dbReference>
<dbReference type="InterPro" id="IPR016072">
    <property type="entry name" value="Skp1_comp_dimer"/>
</dbReference>
<dbReference type="InterPro" id="IPR016897">
    <property type="entry name" value="SKP1"/>
</dbReference>
<dbReference type="PANTHER" id="PTHR11165">
    <property type="entry name" value="SKP1"/>
    <property type="match status" value="1"/>
</dbReference>
<dbReference type="GO" id="GO:0016567">
    <property type="term" value="P:protein ubiquitination"/>
    <property type="evidence" value="ECO:0007669"/>
    <property type="project" value="UniProtKB-UniPathway"/>
</dbReference>
<protein>
    <recommendedName>
        <fullName evidence="7">Retrotransposon Copia-like N-terminal domain-containing protein</fullName>
    </recommendedName>
</protein>
<accession>A0A2I0IYQ3</accession>
<sequence>MSNTGDLEKEPNKGYELGQNGERKEELPPVYQLGTADGTGAVLISCTLKGDNYLTWSRAMLTALREKSKRPFITRTQVKPKEDDPLKESWEVRNSTIITWIFNTNGCGYSCNDCWSSRREASLGRSQGKAANYLNIKGLLDLTCQTVVDMIKGKTPEEIRKAFNIKNNFTPEEEEERTKRSRRELARGSNWEKRIARETVWAAKGTTTLDILNKIQMGGPFVNIVIKWVLGIASAGLSMDTHQIGATSPMVEQAVVKANDSMERAVEA</sequence>
<gene>
    <name evidence="5" type="ORF">CRG98_030484</name>
</gene>
<organism evidence="5 6">
    <name type="scientific">Punica granatum</name>
    <name type="common">Pomegranate</name>
    <dbReference type="NCBI Taxonomy" id="22663"/>
    <lineage>
        <taxon>Eukaryota</taxon>
        <taxon>Viridiplantae</taxon>
        <taxon>Streptophyta</taxon>
        <taxon>Embryophyta</taxon>
        <taxon>Tracheophyta</taxon>
        <taxon>Spermatophyta</taxon>
        <taxon>Magnoliopsida</taxon>
        <taxon>eudicotyledons</taxon>
        <taxon>Gunneridae</taxon>
        <taxon>Pentapetalae</taxon>
        <taxon>rosids</taxon>
        <taxon>malvids</taxon>
        <taxon>Myrtales</taxon>
        <taxon>Lythraceae</taxon>
        <taxon>Punica</taxon>
    </lineage>
</organism>
<dbReference type="InterPro" id="IPR029472">
    <property type="entry name" value="Copia-like_N"/>
</dbReference>
<feature type="region of interest" description="Disordered" evidence="2">
    <location>
        <begin position="1"/>
        <end position="26"/>
    </location>
</feature>
<evidence type="ECO:0000256" key="2">
    <source>
        <dbReference type="SAM" id="MobiDB-lite"/>
    </source>
</evidence>
<evidence type="ECO:0008006" key="7">
    <source>
        <dbReference type="Google" id="ProtNLM"/>
    </source>
</evidence>
<dbReference type="Proteomes" id="UP000233551">
    <property type="component" value="Unassembled WGS sequence"/>
</dbReference>
<reference evidence="5 6" key="1">
    <citation type="submission" date="2017-11" db="EMBL/GenBank/DDBJ databases">
        <title>De-novo sequencing of pomegranate (Punica granatum L.) genome.</title>
        <authorList>
            <person name="Akparov Z."/>
            <person name="Amiraslanov A."/>
            <person name="Hajiyeva S."/>
            <person name="Abbasov M."/>
            <person name="Kaur K."/>
            <person name="Hamwieh A."/>
            <person name="Solovyev V."/>
            <person name="Salamov A."/>
            <person name="Braich B."/>
            <person name="Kosarev P."/>
            <person name="Mahmoud A."/>
            <person name="Hajiyev E."/>
            <person name="Babayeva S."/>
            <person name="Izzatullayeva V."/>
            <person name="Mammadov A."/>
            <person name="Mammadov A."/>
            <person name="Sharifova S."/>
            <person name="Ojaghi J."/>
            <person name="Eynullazada K."/>
            <person name="Bayramov B."/>
            <person name="Abdulazimova A."/>
            <person name="Shahmuradov I."/>
        </authorList>
    </citation>
    <scope>NUCLEOTIDE SEQUENCE [LARGE SCALE GENOMIC DNA]</scope>
    <source>
        <strain evidence="6">cv. AG2017</strain>
        <tissue evidence="5">Leaf</tissue>
    </source>
</reference>
<comment type="caution">
    <text evidence="5">The sequence shown here is derived from an EMBL/GenBank/DDBJ whole genome shotgun (WGS) entry which is preliminary data.</text>
</comment>
<dbReference type="Pfam" id="PF14244">
    <property type="entry name" value="Retrotran_gag_3"/>
    <property type="match status" value="1"/>
</dbReference>
<evidence type="ECO:0000259" key="3">
    <source>
        <dbReference type="Pfam" id="PF01466"/>
    </source>
</evidence>
<comment type="pathway">
    <text evidence="1">Protein modification; protein ubiquitination.</text>
</comment>
<dbReference type="Gene3D" id="3.30.710.10">
    <property type="entry name" value="Potassium Channel Kv1.1, Chain A"/>
    <property type="match status" value="1"/>
</dbReference>
<dbReference type="UniPathway" id="UPA00143"/>
<keyword evidence="6" id="KW-1185">Reference proteome</keyword>
<dbReference type="EMBL" id="PGOL01002275">
    <property type="protein sequence ID" value="PKI49138.1"/>
    <property type="molecule type" value="Genomic_DNA"/>
</dbReference>
<dbReference type="InterPro" id="IPR011333">
    <property type="entry name" value="SKP1/BTB/POZ_sf"/>
</dbReference>
<evidence type="ECO:0000313" key="6">
    <source>
        <dbReference type="Proteomes" id="UP000233551"/>
    </source>
</evidence>
<dbReference type="GO" id="GO:0006511">
    <property type="term" value="P:ubiquitin-dependent protein catabolic process"/>
    <property type="evidence" value="ECO:0007669"/>
    <property type="project" value="InterPro"/>
</dbReference>